<protein>
    <recommendedName>
        <fullName evidence="1">RNA-directed RNA polymerase</fullName>
        <ecNumber evidence="1">2.7.7.48</ecNumber>
    </recommendedName>
    <alternativeName>
        <fullName evidence="7">RNA replicase beta chain</fullName>
    </alternativeName>
</protein>
<keyword evidence="9" id="KW-0479">Metal-binding</keyword>
<evidence type="ECO:0000256" key="1">
    <source>
        <dbReference type="ARBA" id="ARBA00012494"/>
    </source>
</evidence>
<comment type="catalytic activity">
    <reaction evidence="8">
        <text>RNA(n) + a ribonucleoside 5'-triphosphate = RNA(n+1) + diphosphate</text>
        <dbReference type="Rhea" id="RHEA:21248"/>
        <dbReference type="Rhea" id="RHEA-COMP:14527"/>
        <dbReference type="Rhea" id="RHEA-COMP:17342"/>
        <dbReference type="ChEBI" id="CHEBI:33019"/>
        <dbReference type="ChEBI" id="CHEBI:61557"/>
        <dbReference type="ChEBI" id="CHEBI:140395"/>
        <dbReference type="EC" id="2.7.7.48"/>
    </reaction>
</comment>
<feature type="binding site" evidence="9">
    <location>
        <position position="360"/>
    </location>
    <ligand>
        <name>Mg(2+)</name>
        <dbReference type="ChEBI" id="CHEBI:18420"/>
        <label>2</label>
    </ligand>
</feature>
<dbReference type="InterPro" id="IPR043502">
    <property type="entry name" value="DNA/RNA_pol_sf"/>
</dbReference>
<keyword evidence="2 12" id="KW-0696">RNA-directed RNA polymerase</keyword>
<dbReference type="SUPFAM" id="SSF56672">
    <property type="entry name" value="DNA/RNA polymerases"/>
    <property type="match status" value="1"/>
</dbReference>
<evidence type="ECO:0000256" key="5">
    <source>
        <dbReference type="ARBA" id="ARBA00022741"/>
    </source>
</evidence>
<reference evidence="12" key="1">
    <citation type="submission" date="2019-05" db="EMBL/GenBank/DDBJ databases">
        <title>Metatranscriptomic reconstruction reveals RNA viruses with the potential to shape carbon cycling in soil.</title>
        <authorList>
            <person name="Starr E.P."/>
            <person name="Nuccio E."/>
            <person name="Pett-Ridge J."/>
            <person name="Banfield J.F."/>
            <person name="Firestone M.K."/>
        </authorList>
    </citation>
    <scope>NUCLEOTIDE SEQUENCE</scope>
    <source>
        <strain evidence="12">H2_Rhizo_33_scaffold_793</strain>
    </source>
</reference>
<dbReference type="EC" id="2.7.7.48" evidence="1"/>
<keyword evidence="5" id="KW-0547">Nucleotide-binding</keyword>
<dbReference type="GO" id="GO:0039694">
    <property type="term" value="P:viral RNA genome replication"/>
    <property type="evidence" value="ECO:0007669"/>
    <property type="project" value="InterPro"/>
</dbReference>
<organism evidence="12">
    <name type="scientific">Leviviridae sp</name>
    <dbReference type="NCBI Taxonomy" id="2027243"/>
    <lineage>
        <taxon>Viruses</taxon>
        <taxon>Riboviria</taxon>
        <taxon>Orthornavirae</taxon>
        <taxon>Lenarviricota</taxon>
        <taxon>Leviviricetes</taxon>
        <taxon>Norzivirales</taxon>
        <taxon>Fiersviridae</taxon>
    </lineage>
</organism>
<evidence type="ECO:0000256" key="9">
    <source>
        <dbReference type="PIRSR" id="PIRSR605093-1"/>
    </source>
</evidence>
<proteinExistence type="predicted"/>
<name>A0A514DC96_9VIRU</name>
<evidence type="ECO:0000256" key="4">
    <source>
        <dbReference type="ARBA" id="ARBA00022695"/>
    </source>
</evidence>
<dbReference type="GO" id="GO:0046872">
    <property type="term" value="F:metal ion binding"/>
    <property type="evidence" value="ECO:0007669"/>
    <property type="project" value="UniProtKB-KW"/>
</dbReference>
<keyword evidence="6" id="KW-0693">Viral RNA replication</keyword>
<feature type="region of interest" description="Disordered" evidence="10">
    <location>
        <begin position="144"/>
        <end position="167"/>
    </location>
</feature>
<dbReference type="GO" id="GO:0000166">
    <property type="term" value="F:nucleotide binding"/>
    <property type="evidence" value="ECO:0007669"/>
    <property type="project" value="UniProtKB-KW"/>
</dbReference>
<evidence type="ECO:0000256" key="3">
    <source>
        <dbReference type="ARBA" id="ARBA00022679"/>
    </source>
</evidence>
<evidence type="ECO:0000259" key="11">
    <source>
        <dbReference type="PROSITE" id="PS50522"/>
    </source>
</evidence>
<dbReference type="PROSITE" id="PS50522">
    <property type="entry name" value="RDRP_PHAGE"/>
    <property type="match status" value="1"/>
</dbReference>
<feature type="compositionally biased region" description="Polar residues" evidence="10">
    <location>
        <begin position="158"/>
        <end position="167"/>
    </location>
</feature>
<comment type="cofactor">
    <cofactor evidence="9">
        <name>Mg(2+)</name>
        <dbReference type="ChEBI" id="CHEBI:18420"/>
    </cofactor>
    <text evidence="9">Binds 2 Mg(2+) per subunit.</text>
</comment>
<gene>
    <name evidence="12" type="ORF">H2Rhizo33793_000004</name>
</gene>
<feature type="binding site" evidence="9">
    <location>
        <position position="272"/>
    </location>
    <ligand>
        <name>Mg(2+)</name>
        <dbReference type="ChEBI" id="CHEBI:18420"/>
        <label>2</label>
    </ligand>
</feature>
<evidence type="ECO:0000256" key="10">
    <source>
        <dbReference type="SAM" id="MobiDB-lite"/>
    </source>
</evidence>
<keyword evidence="4" id="KW-0548">Nucleotidyltransferase</keyword>
<evidence type="ECO:0000256" key="6">
    <source>
        <dbReference type="ARBA" id="ARBA00022953"/>
    </source>
</evidence>
<dbReference type="GO" id="GO:0003968">
    <property type="term" value="F:RNA-directed RNA polymerase activity"/>
    <property type="evidence" value="ECO:0007669"/>
    <property type="project" value="UniProtKB-KW"/>
</dbReference>
<keyword evidence="3" id="KW-0808">Transferase</keyword>
<dbReference type="Pfam" id="PF03431">
    <property type="entry name" value="RNA_replicase_B"/>
    <property type="match status" value="1"/>
</dbReference>
<sequence>MSATSSLPDDLVRSASLYFEGLSTPLSLSAAVMLRNGEWDGLARLSADPRRYNDPQRYARDNAACALLKKLQQLPTVTDRKSAAMLKWWEGERDCYRSNERLTPYTRGNRNSSDRVRGIDDFLSSVRKIILSWIGPCPPQLAEGRHGPGATLTDRGRNTTVPDKMSSNPSLTRDAIWYLPQWLGNQWGASFAQRHGEFSWSRGNRFTTVPKTALIDRCIAAEPSINVFYQLALGRVLRRRLRNAGWDLDLAQDIHRQVACESSVTSEYATLDLSNASDTVCTTLVEVVLPPLWFDALNDLRSKFTFVDGHWVRLEKFSSMGNGFTFELETIIFAAVACAATRQGGCEGILGKDVFVFGDDIIVPTRCYEFVEPVLRFCGFKLNAEKSYFGNEPFRESCGGDYFAGKPVRGYYLKQLPSNPQDTIAFANGLFAMAKRLGLSGFDLPPKARFSVMDQLPTSIRRCRGPQALGDTVLWEDDMSRWDIRVRSSIRYIRALRPWKMRVIPFSIFDGPVVLACATYGTGNYQDGVIPRDGVIGYKVGWIPWS</sequence>
<dbReference type="InterPro" id="IPR007096">
    <property type="entry name" value="RNA-dir_Rpol_cat_phage"/>
</dbReference>
<evidence type="ECO:0000313" key="12">
    <source>
        <dbReference type="EMBL" id="QDH91248.1"/>
    </source>
</evidence>
<evidence type="ECO:0000256" key="2">
    <source>
        <dbReference type="ARBA" id="ARBA00022484"/>
    </source>
</evidence>
<feature type="binding site" evidence="9">
    <location>
        <position position="359"/>
    </location>
    <ligand>
        <name>Mg(2+)</name>
        <dbReference type="ChEBI" id="CHEBI:18420"/>
        <label>2</label>
    </ligand>
</feature>
<accession>A0A514DC96</accession>
<evidence type="ECO:0000256" key="7">
    <source>
        <dbReference type="ARBA" id="ARBA00030248"/>
    </source>
</evidence>
<dbReference type="EMBL" id="MN036120">
    <property type="protein sequence ID" value="QDH91248.1"/>
    <property type="molecule type" value="Genomic_RNA"/>
</dbReference>
<evidence type="ECO:0000256" key="8">
    <source>
        <dbReference type="ARBA" id="ARBA00048744"/>
    </source>
</evidence>
<dbReference type="InterPro" id="IPR005093">
    <property type="entry name" value="RNArep_beta"/>
</dbReference>
<keyword evidence="9" id="KW-0460">Magnesium</keyword>
<feature type="domain" description="RdRp catalytic" evidence="11">
    <location>
        <begin position="257"/>
        <end position="391"/>
    </location>
</feature>